<protein>
    <submittedName>
        <fullName evidence="2">Uncharacterized protein</fullName>
    </submittedName>
</protein>
<dbReference type="Proteomes" id="UP000029964">
    <property type="component" value="Unassembled WGS sequence"/>
</dbReference>
<comment type="caution">
    <text evidence="2">The sequence shown here is derived from an EMBL/GenBank/DDBJ whole genome shotgun (WGS) entry which is preliminary data.</text>
</comment>
<reference evidence="3" key="1">
    <citation type="journal article" date="2014" name="Genome Announc.">
        <title>Genome sequence and annotation of Acremonium chrysogenum, producer of the beta-lactam antibiotic cephalosporin C.</title>
        <authorList>
            <person name="Terfehr D."/>
            <person name="Dahlmann T.A."/>
            <person name="Specht T."/>
            <person name="Zadra I."/>
            <person name="Kuernsteiner H."/>
            <person name="Kueck U."/>
        </authorList>
    </citation>
    <scope>NUCLEOTIDE SEQUENCE [LARGE SCALE GENOMIC DNA]</scope>
    <source>
        <strain evidence="3">ATCC 11550 / CBS 779.69 / DSM 880 / IAM 14645 / JCM 23072 / IMI 49137</strain>
    </source>
</reference>
<evidence type="ECO:0000313" key="3">
    <source>
        <dbReference type="Proteomes" id="UP000029964"/>
    </source>
</evidence>
<sequence>MSTRSISASLAAFELTVVTEAPPKDLHPPPEPFLHLVQTLRLGRLAAPKAPPARHLRQARLGVGGEPGSVLKRDVQAARLGLAPQARRCAVGFAPLAQDVALLLFKFNGDGNPYVFGWGRCLVVHIDRRVRSSPGRKRDRVGPTGAQDRRRSRGRSRNLSLTTWVTWPLPPRLVKDRIHLGLTSPPTDGASRGPLLGHSLHRSPGPRPGPTHLARRCIQPVTGSPEEPAEPLLCPQLRQE</sequence>
<feature type="region of interest" description="Disordered" evidence="1">
    <location>
        <begin position="132"/>
        <end position="157"/>
    </location>
</feature>
<evidence type="ECO:0000256" key="1">
    <source>
        <dbReference type="SAM" id="MobiDB-lite"/>
    </source>
</evidence>
<evidence type="ECO:0000313" key="2">
    <source>
        <dbReference type="EMBL" id="KFH41569.1"/>
    </source>
</evidence>
<feature type="region of interest" description="Disordered" evidence="1">
    <location>
        <begin position="180"/>
        <end position="240"/>
    </location>
</feature>
<name>A0A086SWT7_HAPC1</name>
<dbReference type="AlphaFoldDB" id="A0A086SWT7"/>
<dbReference type="HOGENOM" id="CLU_1156087_0_0_1"/>
<organism evidence="2 3">
    <name type="scientific">Hapsidospora chrysogenum (strain ATCC 11550 / CBS 779.69 / DSM 880 / IAM 14645 / JCM 23072 / IMI 49137)</name>
    <name type="common">Acremonium chrysogenum</name>
    <dbReference type="NCBI Taxonomy" id="857340"/>
    <lineage>
        <taxon>Eukaryota</taxon>
        <taxon>Fungi</taxon>
        <taxon>Dikarya</taxon>
        <taxon>Ascomycota</taxon>
        <taxon>Pezizomycotina</taxon>
        <taxon>Sordariomycetes</taxon>
        <taxon>Hypocreomycetidae</taxon>
        <taxon>Hypocreales</taxon>
        <taxon>Bionectriaceae</taxon>
        <taxon>Hapsidospora</taxon>
    </lineage>
</organism>
<accession>A0A086SWT7</accession>
<proteinExistence type="predicted"/>
<keyword evidence="3" id="KW-1185">Reference proteome</keyword>
<dbReference type="EMBL" id="JPKY01000123">
    <property type="protein sequence ID" value="KFH41569.1"/>
    <property type="molecule type" value="Genomic_DNA"/>
</dbReference>
<gene>
    <name evidence="2" type="ORF">ACRE_077170</name>
</gene>